<dbReference type="RefSeq" id="WP_244605781.1">
    <property type="nucleotide sequence ID" value="NZ_CP139089.1"/>
</dbReference>
<dbReference type="NCBIfam" id="TIGR03082">
    <property type="entry name" value="Gneg_AbrB_dup"/>
    <property type="match status" value="2"/>
</dbReference>
<dbReference type="PIRSF" id="PIRSF038991">
    <property type="entry name" value="Protein_AbrB"/>
    <property type="match status" value="1"/>
</dbReference>
<feature type="transmembrane region" description="Helical" evidence="1">
    <location>
        <begin position="286"/>
        <end position="306"/>
    </location>
</feature>
<organism evidence="2 3">
    <name type="scientific">Methylocella tundrae</name>
    <dbReference type="NCBI Taxonomy" id="227605"/>
    <lineage>
        <taxon>Bacteria</taxon>
        <taxon>Pseudomonadati</taxon>
        <taxon>Pseudomonadota</taxon>
        <taxon>Alphaproteobacteria</taxon>
        <taxon>Hyphomicrobiales</taxon>
        <taxon>Beijerinckiaceae</taxon>
        <taxon>Methylocella</taxon>
    </lineage>
</organism>
<dbReference type="PANTHER" id="PTHR38457">
    <property type="entry name" value="REGULATOR ABRB-RELATED"/>
    <property type="match status" value="1"/>
</dbReference>
<keyword evidence="1" id="KW-0472">Membrane</keyword>
<feature type="transmembrane region" description="Helical" evidence="1">
    <location>
        <begin position="253"/>
        <end position="274"/>
    </location>
</feature>
<sequence length="372" mass="38650">MRETPAIFSPEALRRRASLTARPAAVQWAVIIIISAVFVGALEALRLPAALLLGPMGAAIVTAANGMTLRMPRPAFLCAQGVIGVMIARSFSPSIGGAILARWPLFVMTVLAVIALSGLLGWLLARWRVLPGSAAVWGSSPGAATAMTLMAGAYGADARLVAFMQFLRVVFVTLAASLVARLFAVATGAPRPSLDWFPALSWPSFIATLALAGLGAWAGRASRIPAGTLLLPLTLGAVLHGVGAMQFDLPPWLLALSYAVVGWQIGLGFTPAILAHASRAFPKVAASILAQILLCGALAFLLTRFAGVDALTAYLATSPGGADSVAIIAASARVDMPFVMALQTFRLILVILISPGLCRFIVRHIARSGGEA</sequence>
<feature type="transmembrane region" description="Helical" evidence="1">
    <location>
        <begin position="103"/>
        <end position="124"/>
    </location>
</feature>
<evidence type="ECO:0000313" key="3">
    <source>
        <dbReference type="Proteomes" id="UP000294360"/>
    </source>
</evidence>
<feature type="transmembrane region" description="Helical" evidence="1">
    <location>
        <begin position="49"/>
        <end position="68"/>
    </location>
</feature>
<accession>A0A4U8Z1E9</accession>
<protein>
    <submittedName>
        <fullName evidence="2">Putative regulator AbrB</fullName>
    </submittedName>
</protein>
<evidence type="ECO:0000256" key="1">
    <source>
        <dbReference type="SAM" id="Phobius"/>
    </source>
</evidence>
<dbReference type="GO" id="GO:0010468">
    <property type="term" value="P:regulation of gene expression"/>
    <property type="evidence" value="ECO:0007669"/>
    <property type="project" value="InterPro"/>
</dbReference>
<reference evidence="2 3" key="1">
    <citation type="submission" date="2019-03" db="EMBL/GenBank/DDBJ databases">
        <authorList>
            <person name="Kox A.R. M."/>
        </authorList>
    </citation>
    <scope>NUCLEOTIDE SEQUENCE [LARGE SCALE GENOMIC DNA]</scope>
    <source>
        <strain evidence="2">MTUNDRAET4 annotated genome</strain>
    </source>
</reference>
<feature type="transmembrane region" description="Helical" evidence="1">
    <location>
        <begin position="344"/>
        <end position="362"/>
    </location>
</feature>
<proteinExistence type="predicted"/>
<dbReference type="AlphaFoldDB" id="A0A4U8Z1E9"/>
<dbReference type="EMBL" id="LR536450">
    <property type="protein sequence ID" value="VFU09156.1"/>
    <property type="molecule type" value="Genomic_DNA"/>
</dbReference>
<dbReference type="Proteomes" id="UP000294360">
    <property type="component" value="Chromosome"/>
</dbReference>
<dbReference type="Pfam" id="PF05145">
    <property type="entry name" value="AbrB"/>
    <property type="match status" value="1"/>
</dbReference>
<dbReference type="InterPro" id="IPR017516">
    <property type="entry name" value="AbrB_dup"/>
</dbReference>
<feature type="transmembrane region" description="Helical" evidence="1">
    <location>
        <begin position="229"/>
        <end position="247"/>
    </location>
</feature>
<feature type="transmembrane region" description="Helical" evidence="1">
    <location>
        <begin position="166"/>
        <end position="184"/>
    </location>
</feature>
<gene>
    <name evidence="2" type="primary">abrB</name>
    <name evidence="2" type="ORF">MTUNDRAET4_2263</name>
</gene>
<keyword evidence="1" id="KW-1133">Transmembrane helix</keyword>
<dbReference type="InterPro" id="IPR007820">
    <property type="entry name" value="AbrB_fam"/>
</dbReference>
<feature type="transmembrane region" description="Helical" evidence="1">
    <location>
        <begin position="25"/>
        <end position="42"/>
    </location>
</feature>
<dbReference type="PANTHER" id="PTHR38457:SF1">
    <property type="entry name" value="REGULATOR ABRB-RELATED"/>
    <property type="match status" value="1"/>
</dbReference>
<dbReference type="GO" id="GO:0016020">
    <property type="term" value="C:membrane"/>
    <property type="evidence" value="ECO:0007669"/>
    <property type="project" value="InterPro"/>
</dbReference>
<dbReference type="KEGG" id="mtun:MTUNDRAET4_2263"/>
<feature type="transmembrane region" description="Helical" evidence="1">
    <location>
        <begin position="74"/>
        <end position="91"/>
    </location>
</feature>
<feature type="transmembrane region" description="Helical" evidence="1">
    <location>
        <begin position="196"/>
        <end position="217"/>
    </location>
</feature>
<keyword evidence="1" id="KW-0812">Transmembrane</keyword>
<evidence type="ECO:0000313" key="2">
    <source>
        <dbReference type="EMBL" id="VFU09156.1"/>
    </source>
</evidence>
<name>A0A4U8Z1E9_METTU</name>